<proteinExistence type="predicted"/>
<accession>A0ABT9D160</accession>
<gene>
    <name evidence="1" type="ORF">Q6A51_26555</name>
</gene>
<comment type="caution">
    <text evidence="1">The sequence shown here is derived from an EMBL/GenBank/DDBJ whole genome shotgun (WGS) entry which is preliminary data.</text>
</comment>
<organism evidence="1 2">
    <name type="scientific">Pseudomonas serbiensis</name>
    <dbReference type="NCBI Taxonomy" id="3064350"/>
    <lineage>
        <taxon>Bacteria</taxon>
        <taxon>Pseudomonadati</taxon>
        <taxon>Pseudomonadota</taxon>
        <taxon>Gammaproteobacteria</taxon>
        <taxon>Pseudomonadales</taxon>
        <taxon>Pseudomonadaceae</taxon>
        <taxon>Pseudomonas</taxon>
    </lineage>
</organism>
<evidence type="ECO:0000313" key="2">
    <source>
        <dbReference type="Proteomes" id="UP001223016"/>
    </source>
</evidence>
<keyword evidence="2" id="KW-1185">Reference proteome</keyword>
<dbReference type="RefSeq" id="WP_304576096.1">
    <property type="nucleotide sequence ID" value="NZ_JAUQOO010000037.1"/>
</dbReference>
<sequence length="83" mass="9092">MATHFDPYPDDDEADQAPCGTWLEEASNGTSNWVHVDCGSCLRMKAKISAVHEASEAAIVEQMGDMAVYMRAVENTTTDDQPK</sequence>
<dbReference type="EMBL" id="JAUQOO010000037">
    <property type="protein sequence ID" value="MDO7930335.1"/>
    <property type="molecule type" value="Genomic_DNA"/>
</dbReference>
<name>A0ABT9D160_9PSED</name>
<evidence type="ECO:0000313" key="1">
    <source>
        <dbReference type="EMBL" id="MDO7930335.1"/>
    </source>
</evidence>
<reference evidence="1 2" key="1">
    <citation type="submission" date="2023-07" db="EMBL/GenBank/DDBJ databases">
        <title>Identification of four novel Pseudomonas species associated with bacterial leaf spot of cucurbits.</title>
        <authorList>
            <person name="Fullem K.R."/>
        </authorList>
    </citation>
    <scope>NUCLEOTIDE SEQUENCE [LARGE SCALE GENOMIC DNA]</scope>
    <source>
        <strain evidence="1 2">KFB 138</strain>
    </source>
</reference>
<dbReference type="Proteomes" id="UP001223016">
    <property type="component" value="Unassembled WGS sequence"/>
</dbReference>
<protein>
    <submittedName>
        <fullName evidence="1">Uncharacterized protein</fullName>
    </submittedName>
</protein>